<reference evidence="1 2" key="1">
    <citation type="submission" date="2024-03" db="EMBL/GenBank/DDBJ databases">
        <title>Community enrichment and isolation of bacterial strains for fucoidan degradation.</title>
        <authorList>
            <person name="Sichert A."/>
        </authorList>
    </citation>
    <scope>NUCLEOTIDE SEQUENCE [LARGE SCALE GENOMIC DNA]</scope>
    <source>
        <strain evidence="1 2">AS81</strain>
    </source>
</reference>
<dbReference type="InterPro" id="IPR027417">
    <property type="entry name" value="P-loop_NTPase"/>
</dbReference>
<accession>A0ABU9TZ92</accession>
<dbReference type="RefSeq" id="WP_342883424.1">
    <property type="nucleotide sequence ID" value="NZ_JBBMQU010000006.1"/>
</dbReference>
<proteinExistence type="predicted"/>
<evidence type="ECO:0000313" key="1">
    <source>
        <dbReference type="EMBL" id="MEM5550103.1"/>
    </source>
</evidence>
<dbReference type="Gene3D" id="3.40.50.300">
    <property type="entry name" value="P-loop containing nucleotide triphosphate hydrolases"/>
    <property type="match status" value="1"/>
</dbReference>
<protein>
    <recommendedName>
        <fullName evidence="3">Uridine kinase</fullName>
    </recommendedName>
</protein>
<dbReference type="SUPFAM" id="SSF52540">
    <property type="entry name" value="P-loop containing nucleoside triphosphate hydrolases"/>
    <property type="match status" value="1"/>
</dbReference>
<comment type="caution">
    <text evidence="1">The sequence shown here is derived from an EMBL/GenBank/DDBJ whole genome shotgun (WGS) entry which is preliminary data.</text>
</comment>
<dbReference type="Proteomes" id="UP001388366">
    <property type="component" value="Unassembled WGS sequence"/>
</dbReference>
<name>A0ABU9TZ92_9GAMM</name>
<gene>
    <name evidence="1" type="ORF">WNY63_05090</name>
</gene>
<evidence type="ECO:0000313" key="2">
    <source>
        <dbReference type="Proteomes" id="UP001388366"/>
    </source>
</evidence>
<sequence length="179" mass="20360">MEDLIKHIRYLSAVTIIWIDGKDGSGKSYLATELAKKLKYNVIHVDDYLVPNQGSYFGSLKLDSLSQAINEKSKYLIVEGICLLKVREALGLKKGFDVYVKKISLEGDWADEGECNISEPPDVYIQRQQEDICKVAALCFMGKKDEAIEFPAVAREIITYHYDYKPHINSDATYSRIEQ</sequence>
<keyword evidence="2" id="KW-1185">Reference proteome</keyword>
<dbReference type="EMBL" id="JBBMQU010000006">
    <property type="protein sequence ID" value="MEM5550103.1"/>
    <property type="molecule type" value="Genomic_DNA"/>
</dbReference>
<evidence type="ECO:0008006" key="3">
    <source>
        <dbReference type="Google" id="ProtNLM"/>
    </source>
</evidence>
<organism evidence="1 2">
    <name type="scientific">Pseudoalteromonas neustonica</name>
    <dbReference type="NCBI Taxonomy" id="1840331"/>
    <lineage>
        <taxon>Bacteria</taxon>
        <taxon>Pseudomonadati</taxon>
        <taxon>Pseudomonadota</taxon>
        <taxon>Gammaproteobacteria</taxon>
        <taxon>Alteromonadales</taxon>
        <taxon>Pseudoalteromonadaceae</taxon>
        <taxon>Pseudoalteromonas</taxon>
    </lineage>
</organism>